<evidence type="ECO:0000256" key="7">
    <source>
        <dbReference type="PROSITE-ProRule" id="PRU01373"/>
    </source>
</evidence>
<keyword evidence="4 7" id="KW-0133">Cell shape</keyword>
<feature type="active site" description="Proton donor/acceptor" evidence="7">
    <location>
        <position position="158"/>
    </location>
</feature>
<evidence type="ECO:0000313" key="10">
    <source>
        <dbReference type="Proteomes" id="UP001209803"/>
    </source>
</evidence>
<evidence type="ECO:0000256" key="5">
    <source>
        <dbReference type="ARBA" id="ARBA00022984"/>
    </source>
</evidence>
<keyword evidence="6 7" id="KW-0961">Cell wall biogenesis/degradation</keyword>
<protein>
    <submittedName>
        <fullName evidence="9">Murein L,D-transpeptidase</fullName>
    </submittedName>
</protein>
<gene>
    <name evidence="9" type="ORF">K1718_14305</name>
</gene>
<dbReference type="Pfam" id="PF03734">
    <property type="entry name" value="YkuD"/>
    <property type="match status" value="1"/>
</dbReference>
<keyword evidence="10" id="KW-1185">Reference proteome</keyword>
<dbReference type="RefSeq" id="WP_265682000.1">
    <property type="nucleotide sequence ID" value="NZ_CP120863.1"/>
</dbReference>
<evidence type="ECO:0000256" key="4">
    <source>
        <dbReference type="ARBA" id="ARBA00022960"/>
    </source>
</evidence>
<dbReference type="PROSITE" id="PS52029">
    <property type="entry name" value="LD_TPASE"/>
    <property type="match status" value="1"/>
</dbReference>
<evidence type="ECO:0000256" key="1">
    <source>
        <dbReference type="ARBA" id="ARBA00004752"/>
    </source>
</evidence>
<evidence type="ECO:0000256" key="6">
    <source>
        <dbReference type="ARBA" id="ARBA00023316"/>
    </source>
</evidence>
<comment type="pathway">
    <text evidence="1 7">Cell wall biogenesis; peptidoglycan biosynthesis.</text>
</comment>
<evidence type="ECO:0000256" key="2">
    <source>
        <dbReference type="ARBA" id="ARBA00005992"/>
    </source>
</evidence>
<evidence type="ECO:0000259" key="8">
    <source>
        <dbReference type="PROSITE" id="PS52029"/>
    </source>
</evidence>
<dbReference type="CDD" id="cd16913">
    <property type="entry name" value="YkuD_like"/>
    <property type="match status" value="1"/>
</dbReference>
<dbReference type="SUPFAM" id="SSF141523">
    <property type="entry name" value="L,D-transpeptidase catalytic domain-like"/>
    <property type="match status" value="1"/>
</dbReference>
<dbReference type="PANTHER" id="PTHR36699:SF1">
    <property type="entry name" value="L,D-TRANSPEPTIDASE YAFK-RELATED"/>
    <property type="match status" value="1"/>
</dbReference>
<evidence type="ECO:0000313" key="9">
    <source>
        <dbReference type="EMBL" id="WFE87348.1"/>
    </source>
</evidence>
<sequence>MKQNTQRHIFLLLSGLILTFVFSLLATSVFAQHKLPTSERLENVAERVLPRLEKEFAEKGLRLGSPVFIRVFKASSELELWAATINGFKRFKTYPICNFSGELGPKLKEGDRQSPEGFYKVTRGLMNPNSHYHLSFNLGFPNAYDRALGRTGSFLMIHGSCVSIGCYAMTDAGIEEIYLAANEAFKNGQEAFDVHVFPFRMTDENHSQQTSSEWSDFWQNLKEGHDAFEKTGMPPSIEVANQRYVIVETPNFGEVANHLFRQKPQQNEVD</sequence>
<comment type="similarity">
    <text evidence="2">Belongs to the YkuD family.</text>
</comment>
<name>A0ABY8F3L3_9HYPH</name>
<reference evidence="9 10" key="1">
    <citation type="submission" date="2023-03" db="EMBL/GenBank/DDBJ databases">
        <title>Roseibium porphyridii sp. nov. and Roseibium rhodosorbium sp. nov. isolated from marine algae, Porphyridium cruentum and Rhodosorus marinus, respectively.</title>
        <authorList>
            <person name="Lee M.W."/>
            <person name="Choi B.J."/>
            <person name="Lee J.K."/>
            <person name="Choi D.G."/>
            <person name="Baek J.H."/>
            <person name="Bayburt H."/>
            <person name="Kim J.M."/>
            <person name="Han D.M."/>
            <person name="Kim K.H."/>
            <person name="Jeon C.O."/>
        </authorList>
    </citation>
    <scope>NUCLEOTIDE SEQUENCE [LARGE SCALE GENOMIC DNA]</scope>
    <source>
        <strain evidence="9 10">KMA01</strain>
    </source>
</reference>
<dbReference type="InterPro" id="IPR038063">
    <property type="entry name" value="Transpep_catalytic_dom"/>
</dbReference>
<dbReference type="EMBL" id="CP120863">
    <property type="protein sequence ID" value="WFE87348.1"/>
    <property type="molecule type" value="Genomic_DNA"/>
</dbReference>
<proteinExistence type="inferred from homology"/>
<dbReference type="PANTHER" id="PTHR36699">
    <property type="entry name" value="LD-TRANSPEPTIDASE"/>
    <property type="match status" value="1"/>
</dbReference>
<evidence type="ECO:0000256" key="3">
    <source>
        <dbReference type="ARBA" id="ARBA00022679"/>
    </source>
</evidence>
<feature type="active site" description="Nucleophile" evidence="7">
    <location>
        <position position="166"/>
    </location>
</feature>
<organism evidence="9 10">
    <name type="scientific">Roseibium porphyridii</name>
    <dbReference type="NCBI Taxonomy" id="2866279"/>
    <lineage>
        <taxon>Bacteria</taxon>
        <taxon>Pseudomonadati</taxon>
        <taxon>Pseudomonadota</taxon>
        <taxon>Alphaproteobacteria</taxon>
        <taxon>Hyphomicrobiales</taxon>
        <taxon>Stappiaceae</taxon>
        <taxon>Roseibium</taxon>
    </lineage>
</organism>
<keyword evidence="3" id="KW-0808">Transferase</keyword>
<dbReference type="Proteomes" id="UP001209803">
    <property type="component" value="Chromosome"/>
</dbReference>
<accession>A0ABY8F3L3</accession>
<dbReference type="InterPro" id="IPR005490">
    <property type="entry name" value="LD_TPept_cat_dom"/>
</dbReference>
<feature type="domain" description="L,D-TPase catalytic" evidence="8">
    <location>
        <begin position="67"/>
        <end position="197"/>
    </location>
</feature>
<keyword evidence="5 7" id="KW-0573">Peptidoglycan synthesis</keyword>